<dbReference type="Proteomes" id="UP000664073">
    <property type="component" value="Unassembled WGS sequence"/>
</dbReference>
<evidence type="ECO:0000313" key="3">
    <source>
        <dbReference type="Proteomes" id="UP000664073"/>
    </source>
</evidence>
<organism evidence="2 3">
    <name type="scientific">Acetobacter garciniae</name>
    <dbReference type="NCBI Taxonomy" id="2817435"/>
    <lineage>
        <taxon>Bacteria</taxon>
        <taxon>Pseudomonadati</taxon>
        <taxon>Pseudomonadota</taxon>
        <taxon>Alphaproteobacteria</taxon>
        <taxon>Acetobacterales</taxon>
        <taxon>Acetobacteraceae</taxon>
        <taxon>Acetobacter</taxon>
    </lineage>
</organism>
<dbReference type="AlphaFoldDB" id="A0A939HKC6"/>
<dbReference type="PROSITE" id="PS51257">
    <property type="entry name" value="PROKAR_LIPOPROTEIN"/>
    <property type="match status" value="1"/>
</dbReference>
<comment type="caution">
    <text evidence="2">The sequence shown here is derived from an EMBL/GenBank/DDBJ whole genome shotgun (WGS) entry which is preliminary data.</text>
</comment>
<feature type="signal peptide" evidence="1">
    <location>
        <begin position="1"/>
        <end position="23"/>
    </location>
</feature>
<proteinExistence type="predicted"/>
<dbReference type="RefSeq" id="WP_207844046.1">
    <property type="nucleotide sequence ID" value="NZ_JAFVMH010000001.1"/>
</dbReference>
<gene>
    <name evidence="2" type="ORF">J2D77_00480</name>
</gene>
<name>A0A939HKC6_9PROT</name>
<reference evidence="2" key="1">
    <citation type="submission" date="2021-03" db="EMBL/GenBank/DDBJ databases">
        <title>The complete genome sequence of Acetobacter sp. TBRC 12339.</title>
        <authorList>
            <person name="Charoenyingcharoen P."/>
            <person name="Yukphan P."/>
        </authorList>
    </citation>
    <scope>NUCLEOTIDE SEQUENCE</scope>
    <source>
        <strain evidence="2">TBRC 12339</strain>
    </source>
</reference>
<evidence type="ECO:0008006" key="4">
    <source>
        <dbReference type="Google" id="ProtNLM"/>
    </source>
</evidence>
<evidence type="ECO:0000256" key="1">
    <source>
        <dbReference type="SAM" id="SignalP"/>
    </source>
</evidence>
<protein>
    <recommendedName>
        <fullName evidence="4">Secreted protein</fullName>
    </recommendedName>
</protein>
<feature type="chain" id="PRO_5036975717" description="Secreted protein" evidence="1">
    <location>
        <begin position="24"/>
        <end position="168"/>
    </location>
</feature>
<accession>A0A939HKC6</accession>
<keyword evidence="3" id="KW-1185">Reference proteome</keyword>
<dbReference type="EMBL" id="JAFVMH010000001">
    <property type="protein sequence ID" value="MBO1323631.1"/>
    <property type="molecule type" value="Genomic_DNA"/>
</dbReference>
<keyword evidence="1" id="KW-0732">Signal</keyword>
<sequence length="168" mass="17903">MPSARIFLIAGLFSVAGGSCLLATQGPHPVAPPHKTGTTQVLGMIAHDGATRTAQTLSRRRQWKEIVLGLSTGQRDAERALSLLLPKADAPTAALLRLSMKAALPYQAQTVLSTLRDSASSLGDTRAICSTRGMDTAWRISARKAVASVHDWGLRMRVKTCLNSLAES</sequence>
<evidence type="ECO:0000313" key="2">
    <source>
        <dbReference type="EMBL" id="MBO1323631.1"/>
    </source>
</evidence>